<sequence>MLLRASLLLVALSGVAACTTNSYCLVDQDYQKAEIVPELQPVQGLAIPASPSALRLPDRPATAVPFGHKNEEGDGVCLDRPPPYVAAEKAPKPDEPEVEIPKS</sequence>
<dbReference type="OrthoDB" id="5598420at2"/>
<keyword evidence="4" id="KW-1185">Reference proteome</keyword>
<gene>
    <name evidence="3" type="ORF">DFR24_2256</name>
</gene>
<proteinExistence type="predicted"/>
<dbReference type="PROSITE" id="PS51257">
    <property type="entry name" value="PROKAR_LIPOPROTEIN"/>
    <property type="match status" value="1"/>
</dbReference>
<name>A0A4V3UR02_9GAMM</name>
<dbReference type="EMBL" id="SOBT01000008">
    <property type="protein sequence ID" value="TDU32847.1"/>
    <property type="molecule type" value="Genomic_DNA"/>
</dbReference>
<evidence type="ECO:0000313" key="4">
    <source>
        <dbReference type="Proteomes" id="UP000295341"/>
    </source>
</evidence>
<dbReference type="AlphaFoldDB" id="A0A4V3UR02"/>
<reference evidence="3 4" key="1">
    <citation type="submission" date="2019-03" db="EMBL/GenBank/DDBJ databases">
        <title>Genomic Encyclopedia of Type Strains, Phase IV (KMG-IV): sequencing the most valuable type-strain genomes for metagenomic binning, comparative biology and taxonomic classification.</title>
        <authorList>
            <person name="Goeker M."/>
        </authorList>
    </citation>
    <scope>NUCLEOTIDE SEQUENCE [LARGE SCALE GENOMIC DNA]</scope>
    <source>
        <strain evidence="3 4">DSM 26377</strain>
    </source>
</reference>
<comment type="caution">
    <text evidence="3">The sequence shown here is derived from an EMBL/GenBank/DDBJ whole genome shotgun (WGS) entry which is preliminary data.</text>
</comment>
<feature type="region of interest" description="Disordered" evidence="1">
    <location>
        <begin position="58"/>
        <end position="103"/>
    </location>
</feature>
<evidence type="ECO:0000256" key="1">
    <source>
        <dbReference type="SAM" id="MobiDB-lite"/>
    </source>
</evidence>
<protein>
    <submittedName>
        <fullName evidence="3">Uncharacterized protein</fullName>
    </submittedName>
</protein>
<feature type="compositionally biased region" description="Basic and acidic residues" evidence="1">
    <location>
        <begin position="89"/>
        <end position="103"/>
    </location>
</feature>
<keyword evidence="2" id="KW-0732">Signal</keyword>
<accession>A0A4V3UR02</accession>
<evidence type="ECO:0000313" key="3">
    <source>
        <dbReference type="EMBL" id="TDU32847.1"/>
    </source>
</evidence>
<feature type="signal peptide" evidence="2">
    <location>
        <begin position="1"/>
        <end position="16"/>
    </location>
</feature>
<evidence type="ECO:0000256" key="2">
    <source>
        <dbReference type="SAM" id="SignalP"/>
    </source>
</evidence>
<organism evidence="3 4">
    <name type="scientific">Panacagrimonas perspica</name>
    <dbReference type="NCBI Taxonomy" id="381431"/>
    <lineage>
        <taxon>Bacteria</taxon>
        <taxon>Pseudomonadati</taxon>
        <taxon>Pseudomonadota</taxon>
        <taxon>Gammaproteobacteria</taxon>
        <taxon>Nevskiales</taxon>
        <taxon>Nevskiaceae</taxon>
        <taxon>Panacagrimonas</taxon>
    </lineage>
</organism>
<feature type="chain" id="PRO_5030104871" evidence="2">
    <location>
        <begin position="17"/>
        <end position="103"/>
    </location>
</feature>
<dbReference type="Proteomes" id="UP000295341">
    <property type="component" value="Unassembled WGS sequence"/>
</dbReference>
<dbReference type="RefSeq" id="WP_133881327.1">
    <property type="nucleotide sequence ID" value="NZ_MWIN01000036.1"/>
</dbReference>